<evidence type="ECO:0000259" key="11">
    <source>
        <dbReference type="PROSITE" id="PS51434"/>
    </source>
</evidence>
<dbReference type="PROSITE" id="PS51434">
    <property type="entry name" value="NUP_C"/>
    <property type="match status" value="1"/>
</dbReference>
<keyword evidence="13" id="KW-1185">Reference proteome</keyword>
<dbReference type="GO" id="GO:0044614">
    <property type="term" value="C:nuclear pore cytoplasmic filaments"/>
    <property type="evidence" value="ECO:0007669"/>
    <property type="project" value="TreeGrafter"/>
</dbReference>
<comment type="caution">
    <text evidence="12">The sequence shown here is derived from an EMBL/GenBank/DDBJ whole genome shotgun (WGS) entry which is preliminary data.</text>
</comment>
<gene>
    <name evidence="12" type="ORF">EVOR1521_LOCUS12053</name>
</gene>
<evidence type="ECO:0000256" key="9">
    <source>
        <dbReference type="SAM" id="Coils"/>
    </source>
</evidence>
<dbReference type="PANTHER" id="PTHR23198">
    <property type="entry name" value="NUCLEOPORIN"/>
    <property type="match status" value="1"/>
</dbReference>
<dbReference type="SUPFAM" id="SSF82215">
    <property type="entry name" value="C-terminal autoproteolytic domain of nucleoporin nup98"/>
    <property type="match status" value="1"/>
</dbReference>
<dbReference type="GO" id="GO:0006405">
    <property type="term" value="P:RNA export from nucleus"/>
    <property type="evidence" value="ECO:0007669"/>
    <property type="project" value="TreeGrafter"/>
</dbReference>
<evidence type="ECO:0000256" key="4">
    <source>
        <dbReference type="ARBA" id="ARBA00022816"/>
    </source>
</evidence>
<feature type="region of interest" description="Disordered" evidence="10">
    <location>
        <begin position="202"/>
        <end position="295"/>
    </location>
</feature>
<proteinExistence type="inferred from homology"/>
<evidence type="ECO:0000256" key="3">
    <source>
        <dbReference type="ARBA" id="ARBA00022448"/>
    </source>
</evidence>
<dbReference type="AlphaFoldDB" id="A0AA36IDT5"/>
<feature type="coiled-coil region" evidence="9">
    <location>
        <begin position="124"/>
        <end position="158"/>
    </location>
</feature>
<feature type="compositionally biased region" description="Polar residues" evidence="10">
    <location>
        <begin position="102"/>
        <end position="111"/>
    </location>
</feature>
<dbReference type="GO" id="GO:0051028">
    <property type="term" value="P:mRNA transport"/>
    <property type="evidence" value="ECO:0007669"/>
    <property type="project" value="UniProtKB-KW"/>
</dbReference>
<evidence type="ECO:0000256" key="1">
    <source>
        <dbReference type="ARBA" id="ARBA00004567"/>
    </source>
</evidence>
<comment type="subcellular location">
    <subcellularLocation>
        <location evidence="1">Nucleus</location>
        <location evidence="1">Nuclear pore complex</location>
    </subcellularLocation>
</comment>
<keyword evidence="8" id="KW-0539">Nucleus</keyword>
<organism evidence="12 13">
    <name type="scientific">Effrenium voratum</name>
    <dbReference type="NCBI Taxonomy" id="2562239"/>
    <lineage>
        <taxon>Eukaryota</taxon>
        <taxon>Sar</taxon>
        <taxon>Alveolata</taxon>
        <taxon>Dinophyceae</taxon>
        <taxon>Suessiales</taxon>
        <taxon>Symbiodiniaceae</taxon>
        <taxon>Effrenium</taxon>
    </lineage>
</organism>
<evidence type="ECO:0000313" key="12">
    <source>
        <dbReference type="EMBL" id="CAJ1385447.1"/>
    </source>
</evidence>
<dbReference type="InterPro" id="IPR036903">
    <property type="entry name" value="Nup98_auto-Pept-S59_dom_sf"/>
</dbReference>
<dbReference type="Proteomes" id="UP001178507">
    <property type="component" value="Unassembled WGS sequence"/>
</dbReference>
<accession>A0AA36IDT5</accession>
<comment type="similarity">
    <text evidence="2">Belongs to the nucleoporin GLFG family.</text>
</comment>
<dbReference type="InterPro" id="IPR037665">
    <property type="entry name" value="Nucleoporin_S59-like"/>
</dbReference>
<keyword evidence="9" id="KW-0175">Coiled coil</keyword>
<reference evidence="12" key="1">
    <citation type="submission" date="2023-08" db="EMBL/GenBank/DDBJ databases">
        <authorList>
            <person name="Chen Y."/>
            <person name="Shah S."/>
            <person name="Dougan E. K."/>
            <person name="Thang M."/>
            <person name="Chan C."/>
        </authorList>
    </citation>
    <scope>NUCLEOTIDE SEQUENCE</scope>
</reference>
<dbReference type="Gene3D" id="3.30.1610.10">
    <property type="entry name" value="Peptidase S59, nucleoporin"/>
    <property type="match status" value="1"/>
</dbReference>
<keyword evidence="7" id="KW-0906">Nuclear pore complex</keyword>
<dbReference type="GO" id="GO:0017056">
    <property type="term" value="F:structural constituent of nuclear pore"/>
    <property type="evidence" value="ECO:0007669"/>
    <property type="project" value="InterPro"/>
</dbReference>
<keyword evidence="3" id="KW-0813">Transport</keyword>
<feature type="domain" description="Peptidase S59" evidence="11">
    <location>
        <begin position="445"/>
        <end position="578"/>
    </location>
</feature>
<dbReference type="PANTHER" id="PTHR23198:SF6">
    <property type="entry name" value="NUCLEAR PORE COMPLEX PROTEIN NUP98-NUP96"/>
    <property type="match status" value="1"/>
</dbReference>
<dbReference type="Pfam" id="PF04096">
    <property type="entry name" value="Nucleoporin2"/>
    <property type="match status" value="1"/>
</dbReference>
<dbReference type="EMBL" id="CAUJNA010001236">
    <property type="protein sequence ID" value="CAJ1385447.1"/>
    <property type="molecule type" value="Genomic_DNA"/>
</dbReference>
<evidence type="ECO:0000256" key="6">
    <source>
        <dbReference type="ARBA" id="ARBA00023010"/>
    </source>
</evidence>
<evidence type="ECO:0000256" key="8">
    <source>
        <dbReference type="ARBA" id="ARBA00023242"/>
    </source>
</evidence>
<dbReference type="GO" id="GO:0003723">
    <property type="term" value="F:RNA binding"/>
    <property type="evidence" value="ECO:0007669"/>
    <property type="project" value="TreeGrafter"/>
</dbReference>
<dbReference type="GO" id="GO:0008139">
    <property type="term" value="F:nuclear localization sequence binding"/>
    <property type="evidence" value="ECO:0007669"/>
    <property type="project" value="TreeGrafter"/>
</dbReference>
<feature type="region of interest" description="Disordered" evidence="10">
    <location>
        <begin position="83"/>
        <end position="124"/>
    </location>
</feature>
<keyword evidence="5" id="KW-0653">Protein transport</keyword>
<keyword evidence="4" id="KW-0509">mRNA transport</keyword>
<evidence type="ECO:0000256" key="2">
    <source>
        <dbReference type="ARBA" id="ARBA00008926"/>
    </source>
</evidence>
<dbReference type="GO" id="GO:0006606">
    <property type="term" value="P:protein import into nucleus"/>
    <property type="evidence" value="ECO:0007669"/>
    <property type="project" value="TreeGrafter"/>
</dbReference>
<feature type="compositionally biased region" description="Basic and acidic residues" evidence="10">
    <location>
        <begin position="224"/>
        <end position="242"/>
    </location>
</feature>
<feature type="compositionally biased region" description="Basic and acidic residues" evidence="10">
    <location>
        <begin position="249"/>
        <end position="267"/>
    </location>
</feature>
<name>A0AA36IDT5_9DINO</name>
<evidence type="ECO:0000313" key="13">
    <source>
        <dbReference type="Proteomes" id="UP001178507"/>
    </source>
</evidence>
<dbReference type="GO" id="GO:0034398">
    <property type="term" value="P:telomere tethering at nuclear periphery"/>
    <property type="evidence" value="ECO:0007669"/>
    <property type="project" value="TreeGrafter"/>
</dbReference>
<evidence type="ECO:0000256" key="5">
    <source>
        <dbReference type="ARBA" id="ARBA00022927"/>
    </source>
</evidence>
<protein>
    <recommendedName>
        <fullName evidence="11">Peptidase S59 domain-containing protein</fullName>
    </recommendedName>
</protein>
<dbReference type="GO" id="GO:0000973">
    <property type="term" value="P:post-transcriptional tethering of RNA polymerase II gene DNA at nuclear periphery"/>
    <property type="evidence" value="ECO:0007669"/>
    <property type="project" value="TreeGrafter"/>
</dbReference>
<evidence type="ECO:0000256" key="10">
    <source>
        <dbReference type="SAM" id="MobiDB-lite"/>
    </source>
</evidence>
<dbReference type="InterPro" id="IPR007230">
    <property type="entry name" value="Nup98_auto-Pept-S59_dom"/>
</dbReference>
<feature type="compositionally biased region" description="Low complexity" evidence="10">
    <location>
        <begin position="269"/>
        <end position="295"/>
    </location>
</feature>
<sequence length="578" mass="63651">MAMEPRAVGLMRAASPEGYRQMSPASMCVPVLQPSLLRSSMQPQQSASMLLSPGRGVIVTPRVQMTPRTHVGPYVQAPVLRLGRPDIQPPVPLRAHSPGRPQLTSPRQSLGLSPRPLRSPEKSEESLAQQLKALQEAKSSARAQLAQSEQAIAARQEQLRRETWKALKVSGRCFAPSPFSEVNFSQGETLDMGSPFSVLRTEPEEELPGDSTLSSHAHLPPPEETPREPRLSSAPREAEAREAPQAAPRPREPVREVREELAHERRGAKAAAGLAALRGSRAKSSPSVRSTSVTSMTSMTSLRSFSQELQSCKASLESCAQQISTKDLRDLRMLRRAPPQVARILEVMGLALGEGKVNLKRLLVDTLPARLSSFQPEALTAAQRARLRQRLGAELGEAAKLYQPCASLARWCECLGTFLERTSAENFTEPLEEETLREVPVADGEANIYVEPDLRSLSPRKLRAVPNLTLTKPGVASVVFHGDTDCTGLDVERDVVLKRGYVLVYPDPMNKPAVGEGLNKAATVTMYQCFPPGDLIQDENAAQEYRDKIRRMTEENDACTFIDYNCQTGVWKFEVDRF</sequence>
<keyword evidence="6" id="KW-0811">Translocation</keyword>
<evidence type="ECO:0000256" key="7">
    <source>
        <dbReference type="ARBA" id="ARBA00023132"/>
    </source>
</evidence>